<dbReference type="InterPro" id="IPR052221">
    <property type="entry name" value="SLC35F_Transporter"/>
</dbReference>
<dbReference type="PANTHER" id="PTHR14233:SF4">
    <property type="entry name" value="SOLUTE CARRIER FAMILY 35 MEMBER F2"/>
    <property type="match status" value="1"/>
</dbReference>
<dbReference type="PANTHER" id="PTHR14233">
    <property type="entry name" value="DUF914-RELATED"/>
    <property type="match status" value="1"/>
</dbReference>
<dbReference type="HOGENOM" id="CLU_039639_3_1_1"/>
<evidence type="ECO:0000313" key="9">
    <source>
        <dbReference type="EMBL" id="KEP46224.1"/>
    </source>
</evidence>
<dbReference type="GO" id="GO:0016020">
    <property type="term" value="C:membrane"/>
    <property type="evidence" value="ECO:0007669"/>
    <property type="project" value="UniProtKB-SubCell"/>
</dbReference>
<feature type="transmembrane region" description="Helical" evidence="8">
    <location>
        <begin position="114"/>
        <end position="133"/>
    </location>
</feature>
<keyword evidence="6 8" id="KW-0472">Membrane</keyword>
<comment type="caution">
    <text evidence="9">The sequence shown here is derived from an EMBL/GenBank/DDBJ whole genome shotgun (WGS) entry which is preliminary data.</text>
</comment>
<sequence>MNVEIPQLERSAPINTSLEPENTSRDKSQVEELKVEVEQHIESEPPVKARPPLDYSSFRNFWTSVFIRLGSVLTRRFLLAFFGGQLVSICVTSTSVAITELVNRGWSLPATQNFFLYFALFSIYTPFTIYEYGFKGWGNLILKDGWKYLILAAADVEGNYMVVLAYQYTNLLSCILLNAWAIPVCAFFSWIYMKPKYHWTQLTGIMICIGGLGMLVASDHLTRSGFTTASAMLKGDLLMIAGATLYGFNNATKEFLVRRRPLYEMLGQVGMYAMIIDGIQASVLEHHKMRKASWNGGVVGLIFAFTLGLFIFYIVTPLIFRAASSVYMSLSILSSDFYGLLFGLGLYKLRPYFLYFIAFGVIILGLITYFWHSTPEEQGEVDPQKPDYVLRRENERGSVGQDLERQAE</sequence>
<evidence type="ECO:0000256" key="5">
    <source>
        <dbReference type="ARBA" id="ARBA00022989"/>
    </source>
</evidence>
<dbReference type="EMBL" id="AZST01001216">
    <property type="protein sequence ID" value="KEP46224.1"/>
    <property type="molecule type" value="Genomic_DNA"/>
</dbReference>
<evidence type="ECO:0000256" key="3">
    <source>
        <dbReference type="ARBA" id="ARBA00022448"/>
    </source>
</evidence>
<evidence type="ECO:0000256" key="6">
    <source>
        <dbReference type="ARBA" id="ARBA00023136"/>
    </source>
</evidence>
<feature type="transmembrane region" description="Helical" evidence="8">
    <location>
        <begin position="326"/>
        <end position="347"/>
    </location>
</feature>
<evidence type="ECO:0000256" key="4">
    <source>
        <dbReference type="ARBA" id="ARBA00022692"/>
    </source>
</evidence>
<dbReference type="AlphaFoldDB" id="A0A074RHJ5"/>
<keyword evidence="10" id="KW-1185">Reference proteome</keyword>
<feature type="transmembrane region" description="Helical" evidence="8">
    <location>
        <begin position="199"/>
        <end position="217"/>
    </location>
</feature>
<keyword evidence="3" id="KW-0813">Transport</keyword>
<feature type="region of interest" description="Disordered" evidence="7">
    <location>
        <begin position="1"/>
        <end position="29"/>
    </location>
</feature>
<comment type="subcellular location">
    <subcellularLocation>
        <location evidence="1">Membrane</location>
        <topology evidence="1">Multi-pass membrane protein</topology>
    </subcellularLocation>
</comment>
<feature type="transmembrane region" description="Helical" evidence="8">
    <location>
        <begin position="298"/>
        <end position="320"/>
    </location>
</feature>
<organism evidence="9 10">
    <name type="scientific">Rhizoctonia solani 123E</name>
    <dbReference type="NCBI Taxonomy" id="1423351"/>
    <lineage>
        <taxon>Eukaryota</taxon>
        <taxon>Fungi</taxon>
        <taxon>Dikarya</taxon>
        <taxon>Basidiomycota</taxon>
        <taxon>Agaricomycotina</taxon>
        <taxon>Agaricomycetes</taxon>
        <taxon>Cantharellales</taxon>
        <taxon>Ceratobasidiaceae</taxon>
        <taxon>Rhizoctonia</taxon>
    </lineage>
</organism>
<protein>
    <submittedName>
        <fullName evidence="9">Putative solute carrier family protein</fullName>
    </submittedName>
</protein>
<evidence type="ECO:0000256" key="2">
    <source>
        <dbReference type="ARBA" id="ARBA00007863"/>
    </source>
</evidence>
<dbReference type="GO" id="GO:0022857">
    <property type="term" value="F:transmembrane transporter activity"/>
    <property type="evidence" value="ECO:0007669"/>
    <property type="project" value="InterPro"/>
</dbReference>
<feature type="transmembrane region" description="Helical" evidence="8">
    <location>
        <begin position="171"/>
        <end position="193"/>
    </location>
</feature>
<name>A0A074RHJ5_9AGAM</name>
<comment type="similarity">
    <text evidence="2">Belongs to the SLC35F solute transporter family.</text>
</comment>
<reference evidence="9 10" key="1">
    <citation type="submission" date="2013-12" db="EMBL/GenBank/DDBJ databases">
        <authorList>
            <person name="Cubeta M."/>
            <person name="Pakala S."/>
            <person name="Fedorova N."/>
            <person name="Thomas E."/>
            <person name="Dean R."/>
            <person name="Jabaji S."/>
            <person name="Neate S."/>
            <person name="Toda T."/>
            <person name="Tavantzis S."/>
            <person name="Vilgalys R."/>
            <person name="Bharathan N."/>
            <person name="Pakala S."/>
            <person name="Losada L.S."/>
            <person name="Zafar N."/>
            <person name="Nierman W."/>
        </authorList>
    </citation>
    <scope>NUCLEOTIDE SEQUENCE [LARGE SCALE GENOMIC DNA]</scope>
    <source>
        <strain evidence="9 10">123E</strain>
    </source>
</reference>
<evidence type="ECO:0000256" key="8">
    <source>
        <dbReference type="SAM" id="Phobius"/>
    </source>
</evidence>
<gene>
    <name evidence="9" type="ORF">V565_211380</name>
</gene>
<feature type="transmembrane region" description="Helical" evidence="8">
    <location>
        <begin position="352"/>
        <end position="371"/>
    </location>
</feature>
<keyword evidence="5 8" id="KW-1133">Transmembrane helix</keyword>
<accession>A0A074RHJ5</accession>
<feature type="transmembrane region" description="Helical" evidence="8">
    <location>
        <begin position="77"/>
        <end position="102"/>
    </location>
</feature>
<dbReference type="OrthoDB" id="429955at2759"/>
<dbReference type="Proteomes" id="UP000027456">
    <property type="component" value="Unassembled WGS sequence"/>
</dbReference>
<evidence type="ECO:0000313" key="10">
    <source>
        <dbReference type="Proteomes" id="UP000027456"/>
    </source>
</evidence>
<evidence type="ECO:0000256" key="1">
    <source>
        <dbReference type="ARBA" id="ARBA00004141"/>
    </source>
</evidence>
<keyword evidence="4 8" id="KW-0812">Transmembrane</keyword>
<evidence type="ECO:0000256" key="7">
    <source>
        <dbReference type="SAM" id="MobiDB-lite"/>
    </source>
</evidence>
<dbReference type="Pfam" id="PF06027">
    <property type="entry name" value="SLC35F"/>
    <property type="match status" value="1"/>
</dbReference>
<dbReference type="InterPro" id="IPR009262">
    <property type="entry name" value="SLC35_F1/F2/F6"/>
</dbReference>
<proteinExistence type="inferred from homology"/>